<evidence type="ECO:0000313" key="3">
    <source>
        <dbReference type="Proteomes" id="UP000031443"/>
    </source>
</evidence>
<keyword evidence="3" id="KW-1185">Reference proteome</keyword>
<feature type="compositionally biased region" description="Basic and acidic residues" evidence="1">
    <location>
        <begin position="1"/>
        <end position="10"/>
    </location>
</feature>
<proteinExistence type="predicted"/>
<dbReference type="EMBL" id="KB484187">
    <property type="protein sequence ID" value="EMP41748.1"/>
    <property type="molecule type" value="Genomic_DNA"/>
</dbReference>
<dbReference type="STRING" id="8469.M7CAP1"/>
<gene>
    <name evidence="2" type="ORF">UY3_00998</name>
</gene>
<dbReference type="AlphaFoldDB" id="M7CAP1"/>
<organism evidence="2 3">
    <name type="scientific">Chelonia mydas</name>
    <name type="common">Green sea-turtle</name>
    <name type="synonym">Chelonia agassizi</name>
    <dbReference type="NCBI Taxonomy" id="8469"/>
    <lineage>
        <taxon>Eukaryota</taxon>
        <taxon>Metazoa</taxon>
        <taxon>Chordata</taxon>
        <taxon>Craniata</taxon>
        <taxon>Vertebrata</taxon>
        <taxon>Euteleostomi</taxon>
        <taxon>Archelosauria</taxon>
        <taxon>Testudinata</taxon>
        <taxon>Testudines</taxon>
        <taxon>Cryptodira</taxon>
        <taxon>Durocryptodira</taxon>
        <taxon>Americhelydia</taxon>
        <taxon>Chelonioidea</taxon>
        <taxon>Cheloniidae</taxon>
        <taxon>Chelonia</taxon>
    </lineage>
</organism>
<sequence length="196" mass="22449">MAQRRYEEGRQNLPFQVTKSALTPAKTMEPPGKDNEEPELKFVRRKDDITGDDDDVMRVEMSCGHATVPASLTAWCRSLLDQGHLRFHCPADVNGEKCGKEWSYPEVRRNALLTETEQQDFEEKLAMFAAKYYHDFKELVLTALVLFMEPVGKQGKYLGEWRYSRKTSEYPQGYTCPLLRITAVVNVDSLTHAPEA</sequence>
<dbReference type="Proteomes" id="UP000031443">
    <property type="component" value="Unassembled WGS sequence"/>
</dbReference>
<accession>M7CAP1</accession>
<feature type="region of interest" description="Disordered" evidence="1">
    <location>
        <begin position="1"/>
        <end position="39"/>
    </location>
</feature>
<dbReference type="eggNOG" id="KOG1863">
    <property type="taxonomic scope" value="Eukaryota"/>
</dbReference>
<evidence type="ECO:0000313" key="2">
    <source>
        <dbReference type="EMBL" id="EMP41748.1"/>
    </source>
</evidence>
<protein>
    <submittedName>
        <fullName evidence="2">Uncharacterized protein</fullName>
    </submittedName>
</protein>
<name>M7CAP1_CHEMY</name>
<evidence type="ECO:0000256" key="1">
    <source>
        <dbReference type="SAM" id="MobiDB-lite"/>
    </source>
</evidence>
<reference evidence="3" key="1">
    <citation type="journal article" date="2013" name="Nat. Genet.">
        <title>The draft genomes of soft-shell turtle and green sea turtle yield insights into the development and evolution of the turtle-specific body plan.</title>
        <authorList>
            <person name="Wang Z."/>
            <person name="Pascual-Anaya J."/>
            <person name="Zadissa A."/>
            <person name="Li W."/>
            <person name="Niimura Y."/>
            <person name="Huang Z."/>
            <person name="Li C."/>
            <person name="White S."/>
            <person name="Xiong Z."/>
            <person name="Fang D."/>
            <person name="Wang B."/>
            <person name="Ming Y."/>
            <person name="Chen Y."/>
            <person name="Zheng Y."/>
            <person name="Kuraku S."/>
            <person name="Pignatelli M."/>
            <person name="Herrero J."/>
            <person name="Beal K."/>
            <person name="Nozawa M."/>
            <person name="Li Q."/>
            <person name="Wang J."/>
            <person name="Zhang H."/>
            <person name="Yu L."/>
            <person name="Shigenobu S."/>
            <person name="Wang J."/>
            <person name="Liu J."/>
            <person name="Flicek P."/>
            <person name="Searle S."/>
            <person name="Wang J."/>
            <person name="Kuratani S."/>
            <person name="Yin Y."/>
            <person name="Aken B."/>
            <person name="Zhang G."/>
            <person name="Irie N."/>
        </authorList>
    </citation>
    <scope>NUCLEOTIDE SEQUENCE [LARGE SCALE GENOMIC DNA]</scope>
</reference>